<dbReference type="EMBL" id="JBHLTM010000067">
    <property type="protein sequence ID" value="MFC0686404.1"/>
    <property type="molecule type" value="Genomic_DNA"/>
</dbReference>
<feature type="compositionally biased region" description="Polar residues" evidence="1">
    <location>
        <begin position="152"/>
        <end position="165"/>
    </location>
</feature>
<name>A0ABV6SAX7_9SPHN</name>
<feature type="region of interest" description="Disordered" evidence="1">
    <location>
        <begin position="115"/>
        <end position="226"/>
    </location>
</feature>
<organism evidence="2 3">
    <name type="scientific">Novosphingobium clariflavum</name>
    <dbReference type="NCBI Taxonomy" id="2029884"/>
    <lineage>
        <taxon>Bacteria</taxon>
        <taxon>Pseudomonadati</taxon>
        <taxon>Pseudomonadota</taxon>
        <taxon>Alphaproteobacteria</taxon>
        <taxon>Sphingomonadales</taxon>
        <taxon>Sphingomonadaceae</taxon>
        <taxon>Novosphingobium</taxon>
    </lineage>
</organism>
<dbReference type="RefSeq" id="WP_267223852.1">
    <property type="nucleotide sequence ID" value="NZ_JAPCWC010000028.1"/>
</dbReference>
<feature type="compositionally biased region" description="Basic and acidic residues" evidence="1">
    <location>
        <begin position="166"/>
        <end position="181"/>
    </location>
</feature>
<sequence>MAEAFFQGVLRVKTARPSRRRAGFAFGREAVELTRKDLGDDDLAIAEKLLAIVEDQVLVCVIVDEEGGETTIDVEEVEMVREVVAIMKANSTLSADTVKEGLEQVTDQALGASTELQPASGAEGETGGAAASSGDAPASSGEPNASGALKSSPGTETSSADASGQTREEADASTADRKVDADVGNQPEDTPQPPAAELNTENGSSAAPAAKPAGKAKPKSATEAKA</sequence>
<evidence type="ECO:0000313" key="3">
    <source>
        <dbReference type="Proteomes" id="UP001589858"/>
    </source>
</evidence>
<keyword evidence="3" id="KW-1185">Reference proteome</keyword>
<reference evidence="2 3" key="1">
    <citation type="submission" date="2024-09" db="EMBL/GenBank/DDBJ databases">
        <authorList>
            <person name="Sun Q."/>
            <person name="Mori K."/>
        </authorList>
    </citation>
    <scope>NUCLEOTIDE SEQUENCE [LARGE SCALE GENOMIC DNA]</scope>
    <source>
        <strain evidence="2 3">CICC 11035S</strain>
    </source>
</reference>
<feature type="compositionally biased region" description="Low complexity" evidence="1">
    <location>
        <begin position="203"/>
        <end position="219"/>
    </location>
</feature>
<evidence type="ECO:0000313" key="2">
    <source>
        <dbReference type="EMBL" id="MFC0686404.1"/>
    </source>
</evidence>
<proteinExistence type="predicted"/>
<feature type="compositionally biased region" description="Low complexity" evidence="1">
    <location>
        <begin position="118"/>
        <end position="143"/>
    </location>
</feature>
<evidence type="ECO:0000256" key="1">
    <source>
        <dbReference type="SAM" id="MobiDB-lite"/>
    </source>
</evidence>
<gene>
    <name evidence="2" type="ORF">ACFFF8_17605</name>
</gene>
<accession>A0ABV6SAX7</accession>
<dbReference type="Proteomes" id="UP001589858">
    <property type="component" value="Unassembled WGS sequence"/>
</dbReference>
<comment type="caution">
    <text evidence="2">The sequence shown here is derived from an EMBL/GenBank/DDBJ whole genome shotgun (WGS) entry which is preliminary data.</text>
</comment>
<protein>
    <submittedName>
        <fullName evidence="2">Uncharacterized protein</fullName>
    </submittedName>
</protein>